<proteinExistence type="predicted"/>
<evidence type="ECO:0000313" key="2">
    <source>
        <dbReference type="Proteomes" id="UP000798662"/>
    </source>
</evidence>
<dbReference type="EMBL" id="CM020618">
    <property type="protein sequence ID" value="KAK1859788.1"/>
    <property type="molecule type" value="Genomic_DNA"/>
</dbReference>
<gene>
    <name evidence="1" type="ORF">I4F81_002382</name>
</gene>
<evidence type="ECO:0000313" key="1">
    <source>
        <dbReference type="EMBL" id="KAK1859788.1"/>
    </source>
</evidence>
<reference evidence="1" key="1">
    <citation type="submission" date="2019-11" db="EMBL/GenBank/DDBJ databases">
        <title>Nori genome reveals adaptations in red seaweeds to the harsh intertidal environment.</title>
        <authorList>
            <person name="Wang D."/>
            <person name="Mao Y."/>
        </authorList>
    </citation>
    <scope>NUCLEOTIDE SEQUENCE</scope>
    <source>
        <tissue evidence="1">Gametophyte</tissue>
    </source>
</reference>
<name>A0ACC3BQC0_PYRYE</name>
<keyword evidence="2" id="KW-1185">Reference proteome</keyword>
<comment type="caution">
    <text evidence="1">The sequence shown here is derived from an EMBL/GenBank/DDBJ whole genome shotgun (WGS) entry which is preliminary data.</text>
</comment>
<sequence>MRGYFTDNPVNRVALAKRFRGADDAFANAGEFEPVHCAEAEQHMVLPRELIKRALSLLRSLHESSAKIALDSLPCGKPSGDAPSSGTAPAVSPAVCITVGDQATLRCSKASRAHKLSVLSFNEQLKMCKAFRSWIEALCDSDVTFQWELEFLVGSTISVSAAAGPRALMTNGILDTALVEMLHHSALRLTLGYVLLTGQSATFKACHNKRVTEDDALTKIQEVYEVIPPARYECFLMMLNLVGQHWISVVVQSQGTIHSFDSSDGSCKEEKNFAVARVKLFAREIGRLRRLGNLRAPMVDKCEVKFVNVPAQGDGYNCGQFALDHLWCAANGMDLARMNDVVGDPLRLGIFYTLEVCGKRYEDARLAALAST</sequence>
<accession>A0ACC3BQC0</accession>
<organism evidence="1 2">
    <name type="scientific">Pyropia yezoensis</name>
    <name type="common">Susabi-nori</name>
    <name type="synonym">Porphyra yezoensis</name>
    <dbReference type="NCBI Taxonomy" id="2788"/>
    <lineage>
        <taxon>Eukaryota</taxon>
        <taxon>Rhodophyta</taxon>
        <taxon>Bangiophyceae</taxon>
        <taxon>Bangiales</taxon>
        <taxon>Bangiaceae</taxon>
        <taxon>Pyropia</taxon>
    </lineage>
</organism>
<dbReference type="Proteomes" id="UP000798662">
    <property type="component" value="Chromosome 1"/>
</dbReference>
<protein>
    <submittedName>
        <fullName evidence="1">Uncharacterized protein</fullName>
    </submittedName>
</protein>